<dbReference type="PROSITE" id="PS00610">
    <property type="entry name" value="NA_NEUROTRAN_SYMP_1"/>
    <property type="match status" value="1"/>
</dbReference>
<comment type="subcellular location">
    <subcellularLocation>
        <location evidence="1">Membrane</location>
        <topology evidence="1">Multi-pass membrane protein</topology>
    </subcellularLocation>
</comment>
<feature type="binding site" evidence="6">
    <location>
        <position position="345"/>
    </location>
    <ligand>
        <name>Na(+)</name>
        <dbReference type="ChEBI" id="CHEBI:29101"/>
        <label>1</label>
    </ligand>
</feature>
<dbReference type="GO" id="GO:0043005">
    <property type="term" value="C:neuron projection"/>
    <property type="evidence" value="ECO:0007669"/>
    <property type="project" value="TreeGrafter"/>
</dbReference>
<dbReference type="AlphaFoldDB" id="A0A210QTZ4"/>
<feature type="transmembrane region" description="Helical" evidence="9">
    <location>
        <begin position="545"/>
        <end position="570"/>
    </location>
</feature>
<feature type="transmembrane region" description="Helical" evidence="9">
    <location>
        <begin position="112"/>
        <end position="140"/>
    </location>
</feature>
<proteinExistence type="inferred from homology"/>
<keyword evidence="11" id="KW-1185">Reference proteome</keyword>
<dbReference type="NCBIfam" id="NF037979">
    <property type="entry name" value="Na_transp"/>
    <property type="match status" value="1"/>
</dbReference>
<evidence type="ECO:0000256" key="2">
    <source>
        <dbReference type="ARBA" id="ARBA00022448"/>
    </source>
</evidence>
<reference evidence="10 11" key="1">
    <citation type="journal article" date="2017" name="Nat. Ecol. Evol.">
        <title>Scallop genome provides insights into evolution of bilaterian karyotype and development.</title>
        <authorList>
            <person name="Wang S."/>
            <person name="Zhang J."/>
            <person name="Jiao W."/>
            <person name="Li J."/>
            <person name="Xun X."/>
            <person name="Sun Y."/>
            <person name="Guo X."/>
            <person name="Huan P."/>
            <person name="Dong B."/>
            <person name="Zhang L."/>
            <person name="Hu X."/>
            <person name="Sun X."/>
            <person name="Wang J."/>
            <person name="Zhao C."/>
            <person name="Wang Y."/>
            <person name="Wang D."/>
            <person name="Huang X."/>
            <person name="Wang R."/>
            <person name="Lv J."/>
            <person name="Li Y."/>
            <person name="Zhang Z."/>
            <person name="Liu B."/>
            <person name="Lu W."/>
            <person name="Hui Y."/>
            <person name="Liang J."/>
            <person name="Zhou Z."/>
            <person name="Hou R."/>
            <person name="Li X."/>
            <person name="Liu Y."/>
            <person name="Li H."/>
            <person name="Ning X."/>
            <person name="Lin Y."/>
            <person name="Zhao L."/>
            <person name="Xing Q."/>
            <person name="Dou J."/>
            <person name="Li Y."/>
            <person name="Mao J."/>
            <person name="Guo H."/>
            <person name="Dou H."/>
            <person name="Li T."/>
            <person name="Mu C."/>
            <person name="Jiang W."/>
            <person name="Fu Q."/>
            <person name="Fu X."/>
            <person name="Miao Y."/>
            <person name="Liu J."/>
            <person name="Yu Q."/>
            <person name="Li R."/>
            <person name="Liao H."/>
            <person name="Li X."/>
            <person name="Kong Y."/>
            <person name="Jiang Z."/>
            <person name="Chourrout D."/>
            <person name="Li R."/>
            <person name="Bao Z."/>
        </authorList>
    </citation>
    <scope>NUCLEOTIDE SEQUENCE [LARGE SCALE GENOMIC DNA]</scope>
    <source>
        <strain evidence="10 11">PY_sf001</strain>
    </source>
</reference>
<feature type="transmembrane region" description="Helical" evidence="9">
    <location>
        <begin position="227"/>
        <end position="246"/>
    </location>
</feature>
<feature type="disulfide bond" evidence="7">
    <location>
        <begin position="152"/>
        <end position="162"/>
    </location>
</feature>
<feature type="binding site" evidence="6">
    <location>
        <position position="53"/>
    </location>
    <ligand>
        <name>Na(+)</name>
        <dbReference type="ChEBI" id="CHEBI:29101"/>
        <label>1</label>
    </ligand>
</feature>
<feature type="transmembrane region" description="Helical" evidence="9">
    <location>
        <begin position="302"/>
        <end position="327"/>
    </location>
</feature>
<evidence type="ECO:0000313" key="11">
    <source>
        <dbReference type="Proteomes" id="UP000242188"/>
    </source>
</evidence>
<keyword evidence="6" id="KW-0479">Metal-binding</keyword>
<dbReference type="PROSITE" id="PS50267">
    <property type="entry name" value="NA_NEUROTRAN_SYMP_3"/>
    <property type="match status" value="1"/>
</dbReference>
<keyword evidence="4 9" id="KW-1133">Transmembrane helix</keyword>
<dbReference type="EMBL" id="NEDP02001902">
    <property type="protein sequence ID" value="OWF52218.1"/>
    <property type="molecule type" value="Genomic_DNA"/>
</dbReference>
<dbReference type="GO" id="GO:0005335">
    <property type="term" value="F:serotonin:sodium:chloride symporter activity"/>
    <property type="evidence" value="ECO:0007669"/>
    <property type="project" value="TreeGrafter"/>
</dbReference>
<dbReference type="GO" id="GO:0098793">
    <property type="term" value="C:presynapse"/>
    <property type="evidence" value="ECO:0007669"/>
    <property type="project" value="GOC"/>
</dbReference>
<dbReference type="GO" id="GO:0005886">
    <property type="term" value="C:plasma membrane"/>
    <property type="evidence" value="ECO:0007669"/>
    <property type="project" value="TreeGrafter"/>
</dbReference>
<name>A0A210QTZ4_MIZYE</name>
<evidence type="ECO:0000256" key="7">
    <source>
        <dbReference type="PIRSR" id="PIRSR600175-2"/>
    </source>
</evidence>
<accession>A0A210QTZ4</accession>
<keyword evidence="3 8" id="KW-0812">Transmembrane</keyword>
<dbReference type="PANTHER" id="PTHR11616:SF279">
    <property type="entry name" value="SODIUM-DEPENDENT SEROTONIN TRANSPORTER"/>
    <property type="match status" value="1"/>
</dbReference>
<organism evidence="10 11">
    <name type="scientific">Mizuhopecten yessoensis</name>
    <name type="common">Japanese scallop</name>
    <name type="synonym">Patinopecten yessoensis</name>
    <dbReference type="NCBI Taxonomy" id="6573"/>
    <lineage>
        <taxon>Eukaryota</taxon>
        <taxon>Metazoa</taxon>
        <taxon>Spiralia</taxon>
        <taxon>Lophotrochozoa</taxon>
        <taxon>Mollusca</taxon>
        <taxon>Bivalvia</taxon>
        <taxon>Autobranchia</taxon>
        <taxon>Pteriomorphia</taxon>
        <taxon>Pectinida</taxon>
        <taxon>Pectinoidea</taxon>
        <taxon>Pectinidae</taxon>
        <taxon>Mizuhopecten</taxon>
    </lineage>
</organism>
<feature type="binding site" evidence="6">
    <location>
        <position position="413"/>
    </location>
    <ligand>
        <name>Na(+)</name>
        <dbReference type="ChEBI" id="CHEBI:29101"/>
        <label>1</label>
    </ligand>
</feature>
<sequence>MEKQEKLPLGPTTPILDGTKVIAEKETEPERETWGKKIDFLLSVVGFAVDLGNVWRFPYICYKNGGGAFMIPYVVMLLFGGLPLFYMELALGQYQRCGCLTVWDRICPAFKGIGLAICVIATYVAWYYNTIIAWAVFYFFSAWRAEVPWRTCNNPWNNNETCTIYERLLMGNTTKLYSNASNMANLTTTTMAASTGPAIIRKSPTEEFFEYEVLGLQHASGLEDVGGVNWILCLCLLGVFVLVYFAMWKGVKSSGKAVWVTATMPYVVLLILLVRGCMLEGADRGIFYYIRPVWSKLGDKSIWISAAAQVFFSLGPGFGVLLALSSYNKLNNNCYKDALITSGINCATSFLAGFAVFSVLGHMSFVQDRPVEDVARDDVGLIFIVYPEAISSLNFSTFWALLFFFMLITLGLDTTFGGLESLCTGILDEYVVLRKNRKLFVLALMAYCFIGALATTTYGGIYVVQLLDSFGAPIAIIFVVFLEAVAVSWIYGVNRFCDDIESMLGFRPGIYWRVCWSIISPFFLLILFILSLIDPMPPQYGSYDFPQWSFILGWIIVCSSLICIPGYMIYKFFRTPGSIRQRILVMFTPTDVPSHARKPALPAYV</sequence>
<dbReference type="GO" id="GO:0051378">
    <property type="term" value="F:serotonin binding"/>
    <property type="evidence" value="ECO:0007669"/>
    <property type="project" value="TreeGrafter"/>
</dbReference>
<gene>
    <name evidence="10" type="ORF">KP79_PYT15685</name>
</gene>
<dbReference type="OrthoDB" id="6581954at2759"/>
<feature type="transmembrane region" description="Helical" evidence="9">
    <location>
        <begin position="398"/>
        <end position="419"/>
    </location>
</feature>
<dbReference type="InterPro" id="IPR037272">
    <property type="entry name" value="SNS_sf"/>
</dbReference>
<evidence type="ECO:0000256" key="1">
    <source>
        <dbReference type="ARBA" id="ARBA00004141"/>
    </source>
</evidence>
<feature type="transmembrane region" description="Helical" evidence="9">
    <location>
        <begin position="258"/>
        <end position="282"/>
    </location>
</feature>
<evidence type="ECO:0000256" key="5">
    <source>
        <dbReference type="ARBA" id="ARBA00023136"/>
    </source>
</evidence>
<keyword evidence="6" id="KW-0915">Sodium</keyword>
<keyword evidence="2 8" id="KW-0813">Transport</keyword>
<feature type="transmembrane region" description="Helical" evidence="9">
    <location>
        <begin position="514"/>
        <end position="533"/>
    </location>
</feature>
<dbReference type="Pfam" id="PF00209">
    <property type="entry name" value="SNF"/>
    <property type="match status" value="1"/>
</dbReference>
<feature type="transmembrane region" description="Helical" evidence="9">
    <location>
        <begin position="470"/>
        <end position="493"/>
    </location>
</feature>
<dbReference type="GO" id="GO:0046872">
    <property type="term" value="F:metal ion binding"/>
    <property type="evidence" value="ECO:0007669"/>
    <property type="project" value="UniProtKB-KW"/>
</dbReference>
<evidence type="ECO:0000256" key="8">
    <source>
        <dbReference type="RuleBase" id="RU003732"/>
    </source>
</evidence>
<protein>
    <recommendedName>
        <fullName evidence="8">Transporter</fullName>
    </recommendedName>
</protein>
<comment type="similarity">
    <text evidence="8">Belongs to the sodium:neurotransmitter symporter (SNF) (TC 2.A.22) family.</text>
</comment>
<evidence type="ECO:0000256" key="4">
    <source>
        <dbReference type="ARBA" id="ARBA00022989"/>
    </source>
</evidence>
<dbReference type="PANTHER" id="PTHR11616">
    <property type="entry name" value="SODIUM/CHLORIDE DEPENDENT TRANSPORTER"/>
    <property type="match status" value="1"/>
</dbReference>
<feature type="binding site" evidence="6">
    <location>
        <position position="48"/>
    </location>
    <ligand>
        <name>Na(+)</name>
        <dbReference type="ChEBI" id="CHEBI:29101"/>
        <label>1</label>
    </ligand>
</feature>
<keyword evidence="7" id="KW-1015">Disulfide bond</keyword>
<dbReference type="PRINTS" id="PR00176">
    <property type="entry name" value="NANEUSMPORT"/>
</dbReference>
<feature type="transmembrane region" description="Helical" evidence="9">
    <location>
        <begin position="439"/>
        <end position="464"/>
    </location>
</feature>
<comment type="caution">
    <text evidence="10">The sequence shown here is derived from an EMBL/GenBank/DDBJ whole genome shotgun (WGS) entry which is preliminary data.</text>
</comment>
<keyword evidence="5 9" id="KW-0472">Membrane</keyword>
<feature type="binding site" evidence="6">
    <location>
        <position position="46"/>
    </location>
    <ligand>
        <name>Na(+)</name>
        <dbReference type="ChEBI" id="CHEBI:29101"/>
        <label>1</label>
    </ligand>
</feature>
<dbReference type="SUPFAM" id="SSF161070">
    <property type="entry name" value="SNF-like"/>
    <property type="match status" value="1"/>
</dbReference>
<feature type="transmembrane region" description="Helical" evidence="9">
    <location>
        <begin position="40"/>
        <end position="58"/>
    </location>
</feature>
<feature type="binding site" evidence="6">
    <location>
        <position position="313"/>
    </location>
    <ligand>
        <name>Na(+)</name>
        <dbReference type="ChEBI" id="CHEBI:29101"/>
        <label>1</label>
    </ligand>
</feature>
<evidence type="ECO:0000256" key="9">
    <source>
        <dbReference type="SAM" id="Phobius"/>
    </source>
</evidence>
<feature type="transmembrane region" description="Helical" evidence="9">
    <location>
        <begin position="339"/>
        <end position="360"/>
    </location>
</feature>
<dbReference type="Proteomes" id="UP000242188">
    <property type="component" value="Unassembled WGS sequence"/>
</dbReference>
<dbReference type="GO" id="GO:0006865">
    <property type="term" value="P:amino acid transport"/>
    <property type="evidence" value="ECO:0007669"/>
    <property type="project" value="TreeGrafter"/>
</dbReference>
<feature type="binding site" evidence="6">
    <location>
        <position position="410"/>
    </location>
    <ligand>
        <name>Na(+)</name>
        <dbReference type="ChEBI" id="CHEBI:29101"/>
        <label>1</label>
    </ligand>
</feature>
<keyword evidence="8" id="KW-0769">Symport</keyword>
<feature type="binding site" evidence="6">
    <location>
        <position position="49"/>
    </location>
    <ligand>
        <name>Na(+)</name>
        <dbReference type="ChEBI" id="CHEBI:29101"/>
        <label>2</label>
    </ligand>
</feature>
<feature type="transmembrane region" description="Helical" evidence="9">
    <location>
        <begin position="70"/>
        <end position="91"/>
    </location>
</feature>
<evidence type="ECO:0000256" key="3">
    <source>
        <dbReference type="ARBA" id="ARBA00022692"/>
    </source>
</evidence>
<dbReference type="InterPro" id="IPR000175">
    <property type="entry name" value="Na/ntran_symport"/>
</dbReference>
<evidence type="ECO:0000313" key="10">
    <source>
        <dbReference type="EMBL" id="OWF52218.1"/>
    </source>
</evidence>
<evidence type="ECO:0000256" key="6">
    <source>
        <dbReference type="PIRSR" id="PIRSR600175-1"/>
    </source>
</evidence>